<reference evidence="9" key="1">
    <citation type="submission" date="2019-05" db="EMBL/GenBank/DDBJ databases">
        <title>Candidatus Nanohalobium constans, a novel model system to study the DPANN nano-sized archaea: genomic and physiological characterization of a nanoarchaeon co-cultured with its chitinotrophic host.</title>
        <authorList>
            <person name="La Cono V."/>
            <person name="Arcadi E."/>
            <person name="Crisafi F."/>
            <person name="Denaro R."/>
            <person name="La Spada G."/>
            <person name="Messina E."/>
            <person name="Smedile F."/>
            <person name="Toshchakov S.V."/>
            <person name="Shevchenko M.A."/>
            <person name="Golyshin P.N."/>
            <person name="Golyshina O.V."/>
            <person name="Ferrer M."/>
            <person name="Rohde M."/>
            <person name="Mushegian A."/>
            <person name="Sorokin D.Y."/>
            <person name="Giuliano L."/>
            <person name="Yakimov M.M."/>
        </authorList>
    </citation>
    <scope>NUCLEOTIDE SEQUENCE [LARGE SCALE GENOMIC DNA]</scope>
    <source>
        <strain evidence="9">LC1Nh</strain>
    </source>
</reference>
<dbReference type="Pfam" id="PF01269">
    <property type="entry name" value="Fibrillarin"/>
    <property type="match status" value="1"/>
</dbReference>
<evidence type="ECO:0000256" key="3">
    <source>
        <dbReference type="ARBA" id="ARBA00022603"/>
    </source>
</evidence>
<dbReference type="PRINTS" id="PR00052">
    <property type="entry name" value="FIBRILLARIN"/>
</dbReference>
<evidence type="ECO:0000256" key="6">
    <source>
        <dbReference type="ARBA" id="ARBA00022884"/>
    </source>
</evidence>
<dbReference type="PANTHER" id="PTHR10335:SF17">
    <property type="entry name" value="FIBRILLARIN"/>
    <property type="match status" value="1"/>
</dbReference>
<keyword evidence="3 7" id="KW-0489">Methyltransferase</keyword>
<sequence>MQESQTKIYRKQNKIYTKNADSGEKVYGEQLLTEEGKQYRNWQPSRSKAGAAVMKGVNLGISHDDEVLYLGAASGTTVSHFSDIVQEGFIYAVEYSDTVIKKLVELAEKRENIAPILGDARKPEEYEEMVQGEVDVVFQDISQSDQPEIFLKNAEKFLKPNGIGLIAIKAHSISTSKEESKIFEEVKEKLTQKFEIKKEKMLEPYEKNHLFLKMRYKQ</sequence>
<dbReference type="CDD" id="cd02440">
    <property type="entry name" value="AdoMet_MTases"/>
    <property type="match status" value="1"/>
</dbReference>
<dbReference type="KEGG" id="ncon:LC1Nh_0255"/>
<feature type="binding site" evidence="7">
    <location>
        <begin position="119"/>
        <end position="120"/>
    </location>
    <ligand>
        <name>S-adenosyl-L-methionine</name>
        <dbReference type="ChEBI" id="CHEBI:59789"/>
    </ligand>
</feature>
<keyword evidence="4 7" id="KW-0808">Transferase</keyword>
<dbReference type="EC" id="2.1.1.-" evidence="7"/>
<comment type="function">
    <text evidence="7">Involved in pre-rRNA and tRNA processing. Utilizes the methyl donor S-adenosyl-L-methionine to catalyze the site-specific 2'-hydroxyl methylation of ribose moieties in rRNA and tRNA. Site specificity is provided by a guide RNA that base pairs with the substrate. Methylation occurs at a characteristic distance from the sequence involved in base pairing with the guide RNA.</text>
</comment>
<keyword evidence="6 7" id="KW-0694">RNA-binding</keyword>
<evidence type="ECO:0000256" key="1">
    <source>
        <dbReference type="ARBA" id="ARBA00010632"/>
    </source>
</evidence>
<dbReference type="GO" id="GO:0000494">
    <property type="term" value="P:box C/D sno(s)RNA 3'-end processing"/>
    <property type="evidence" value="ECO:0007669"/>
    <property type="project" value="TreeGrafter"/>
</dbReference>
<dbReference type="PANTHER" id="PTHR10335">
    <property type="entry name" value="RRNA 2-O-METHYLTRANSFERASE FIBRILLARIN"/>
    <property type="match status" value="1"/>
</dbReference>
<dbReference type="GO" id="GO:0003723">
    <property type="term" value="F:RNA binding"/>
    <property type="evidence" value="ECO:0007669"/>
    <property type="project" value="UniProtKB-UniRule"/>
</dbReference>
<comment type="subunit">
    <text evidence="7">Interacts with nop5. Component of box C/D small ribonucleoprotein (sRNP) particles that contain rpl7ae, FlpA and nop5, plus a guide RNA.</text>
</comment>
<comment type="similarity">
    <text evidence="1 7">Belongs to the methyltransferase superfamily. Fibrillarin family.</text>
</comment>
<dbReference type="NCBIfam" id="NF003276">
    <property type="entry name" value="PRK04266.1-2"/>
    <property type="match status" value="1"/>
</dbReference>
<evidence type="ECO:0000313" key="9">
    <source>
        <dbReference type="Proteomes" id="UP000377803"/>
    </source>
</evidence>
<dbReference type="SMART" id="SM01206">
    <property type="entry name" value="Fibrillarin"/>
    <property type="match status" value="1"/>
</dbReference>
<keyword evidence="2 7" id="KW-0698">rRNA processing</keyword>
<dbReference type="GO" id="GO:0008033">
    <property type="term" value="P:tRNA processing"/>
    <property type="evidence" value="ECO:0007669"/>
    <property type="project" value="UniProtKB-UniRule"/>
</dbReference>
<dbReference type="GO" id="GO:1990259">
    <property type="term" value="F:histone H2AQ104 methyltransferase activity"/>
    <property type="evidence" value="ECO:0007669"/>
    <property type="project" value="TreeGrafter"/>
</dbReference>
<dbReference type="EMBL" id="CP040089">
    <property type="protein sequence ID" value="QGA80158.1"/>
    <property type="molecule type" value="Genomic_DNA"/>
</dbReference>
<feature type="binding site" evidence="7">
    <location>
        <begin position="94"/>
        <end position="95"/>
    </location>
    <ligand>
        <name>S-adenosyl-L-methionine</name>
        <dbReference type="ChEBI" id="CHEBI:59789"/>
    </ligand>
</feature>
<protein>
    <recommendedName>
        <fullName evidence="7">Fibrillarin-like rRNA/tRNA 2'-O-methyltransferase</fullName>
        <ecNumber evidence="7">2.1.1.-</ecNumber>
    </recommendedName>
</protein>
<dbReference type="Gene3D" id="3.40.50.150">
    <property type="entry name" value="Vaccinia Virus protein VP39"/>
    <property type="match status" value="1"/>
</dbReference>
<dbReference type="GeneID" id="42364637"/>
<dbReference type="SUPFAM" id="SSF53335">
    <property type="entry name" value="S-adenosyl-L-methionine-dependent methyltransferases"/>
    <property type="match status" value="1"/>
</dbReference>
<evidence type="ECO:0000256" key="7">
    <source>
        <dbReference type="HAMAP-Rule" id="MF_00351"/>
    </source>
</evidence>
<feature type="binding site" evidence="7">
    <location>
        <begin position="140"/>
        <end position="143"/>
    </location>
    <ligand>
        <name>S-adenosyl-L-methionine</name>
        <dbReference type="ChEBI" id="CHEBI:59789"/>
    </ligand>
</feature>
<keyword evidence="9" id="KW-1185">Reference proteome</keyword>
<proteinExistence type="inferred from homology"/>
<dbReference type="RefSeq" id="WP_153549896.1">
    <property type="nucleotide sequence ID" value="NZ_CP040089.1"/>
</dbReference>
<dbReference type="InterPro" id="IPR000692">
    <property type="entry name" value="Fibrillarin"/>
</dbReference>
<evidence type="ECO:0000256" key="4">
    <source>
        <dbReference type="ARBA" id="ARBA00022679"/>
    </source>
</evidence>
<dbReference type="AlphaFoldDB" id="A0A5Q0UF25"/>
<organism evidence="8 9">
    <name type="scientific">Candidatus Nanohalobium constans</name>
    <dbReference type="NCBI Taxonomy" id="2565781"/>
    <lineage>
        <taxon>Archaea</taxon>
        <taxon>Candidatus Nanohalarchaeota</taxon>
        <taxon>Candidatus Nanohalobia</taxon>
        <taxon>Candidatus Nanohalobiales</taxon>
        <taxon>Candidatus Nanohalobiaceae</taxon>
        <taxon>Candidatus Nanohalobium</taxon>
    </lineage>
</organism>
<dbReference type="HAMAP" id="MF_00351">
    <property type="entry name" value="RNA_methyltransf_FlpA"/>
    <property type="match status" value="1"/>
</dbReference>
<dbReference type="OrthoDB" id="6244at2157"/>
<name>A0A5Q0UF25_9ARCH</name>
<dbReference type="PIRSF" id="PIRSF006540">
    <property type="entry name" value="Nop17p"/>
    <property type="match status" value="1"/>
</dbReference>
<evidence type="ECO:0000313" key="8">
    <source>
        <dbReference type="EMBL" id="QGA80158.1"/>
    </source>
</evidence>
<keyword evidence="5 7" id="KW-0819">tRNA processing</keyword>
<dbReference type="Proteomes" id="UP000377803">
    <property type="component" value="Chromosome"/>
</dbReference>
<evidence type="ECO:0000256" key="5">
    <source>
        <dbReference type="ARBA" id="ARBA00022694"/>
    </source>
</evidence>
<evidence type="ECO:0000256" key="2">
    <source>
        <dbReference type="ARBA" id="ARBA00022552"/>
    </source>
</evidence>
<dbReference type="GO" id="GO:0008649">
    <property type="term" value="F:rRNA methyltransferase activity"/>
    <property type="evidence" value="ECO:0007669"/>
    <property type="project" value="TreeGrafter"/>
</dbReference>
<dbReference type="InterPro" id="IPR029063">
    <property type="entry name" value="SAM-dependent_MTases_sf"/>
</dbReference>
<feature type="binding site" evidence="7">
    <location>
        <begin position="76"/>
        <end position="77"/>
    </location>
    <ligand>
        <name>S-adenosyl-L-methionine</name>
        <dbReference type="ChEBI" id="CHEBI:59789"/>
    </ligand>
</feature>
<dbReference type="Gene3D" id="3.30.200.20">
    <property type="entry name" value="Phosphorylase Kinase, domain 1"/>
    <property type="match status" value="1"/>
</dbReference>
<gene>
    <name evidence="7 8" type="primary">flpA</name>
    <name evidence="8" type="ORF">LC1Nh_0255</name>
</gene>
<accession>A0A5Q0UF25</accession>